<proteinExistence type="predicted"/>
<evidence type="ECO:0000256" key="1">
    <source>
        <dbReference type="SAM" id="MobiDB-lite"/>
    </source>
</evidence>
<feature type="compositionally biased region" description="Low complexity" evidence="1">
    <location>
        <begin position="26"/>
        <end position="43"/>
    </location>
</feature>
<accession>A0A699JHA2</accession>
<organism evidence="2">
    <name type="scientific">Tanacetum cinerariifolium</name>
    <name type="common">Dalmatian daisy</name>
    <name type="synonym">Chrysanthemum cinerariifolium</name>
    <dbReference type="NCBI Taxonomy" id="118510"/>
    <lineage>
        <taxon>Eukaryota</taxon>
        <taxon>Viridiplantae</taxon>
        <taxon>Streptophyta</taxon>
        <taxon>Embryophyta</taxon>
        <taxon>Tracheophyta</taxon>
        <taxon>Spermatophyta</taxon>
        <taxon>Magnoliopsida</taxon>
        <taxon>eudicotyledons</taxon>
        <taxon>Gunneridae</taxon>
        <taxon>Pentapetalae</taxon>
        <taxon>asterids</taxon>
        <taxon>campanulids</taxon>
        <taxon>Asterales</taxon>
        <taxon>Asteraceae</taxon>
        <taxon>Asteroideae</taxon>
        <taxon>Anthemideae</taxon>
        <taxon>Anthemidinae</taxon>
        <taxon>Tanacetum</taxon>
    </lineage>
</organism>
<feature type="compositionally biased region" description="Acidic residues" evidence="1">
    <location>
        <begin position="322"/>
        <end position="333"/>
    </location>
</feature>
<dbReference type="EMBL" id="BKCJ010403408">
    <property type="protein sequence ID" value="GFA31662.1"/>
    <property type="molecule type" value="Genomic_DNA"/>
</dbReference>
<feature type="region of interest" description="Disordered" evidence="1">
    <location>
        <begin position="26"/>
        <end position="85"/>
    </location>
</feature>
<evidence type="ECO:0008006" key="3">
    <source>
        <dbReference type="Google" id="ProtNLM"/>
    </source>
</evidence>
<name>A0A699JHA2_TANCI</name>
<gene>
    <name evidence="2" type="ORF">Tci_603634</name>
</gene>
<comment type="caution">
    <text evidence="2">The sequence shown here is derived from an EMBL/GenBank/DDBJ whole genome shotgun (WGS) entry which is preliminary data.</text>
</comment>
<reference evidence="2" key="1">
    <citation type="journal article" date="2019" name="Sci. Rep.">
        <title>Draft genome of Tanacetum cinerariifolium, the natural source of mosquito coil.</title>
        <authorList>
            <person name="Yamashiro T."/>
            <person name="Shiraishi A."/>
            <person name="Satake H."/>
            <person name="Nakayama K."/>
        </authorList>
    </citation>
    <scope>NUCLEOTIDE SEQUENCE</scope>
</reference>
<feature type="non-terminal residue" evidence="2">
    <location>
        <position position="1"/>
    </location>
</feature>
<evidence type="ECO:0000313" key="2">
    <source>
        <dbReference type="EMBL" id="GFA31662.1"/>
    </source>
</evidence>
<dbReference type="AlphaFoldDB" id="A0A699JHA2"/>
<sequence length="386" mass="44256">DFQKKFEQKQDDFQNQMMNFMQNLYYNKPSSSSSLPSNTIPNPKGEAKAITTKSGMSYKEPPIPPPGVEEQEPTERNNLKKNQQSLTIQYGDIPSIKKVEQINKIDFIDAGRRDFDSEEIENFLNDDSIPFGVEDSPFNMDEAILFLESLLREEPCPNSPMISNQTKSSTEEPKHSFNMGYEHFNTNLVTNDVAESTTKNLVPIPRESKINSDEINSHVESNSNESTSNYDTVKFDYLDEFSGPLIPIHIVEEERIRREHADYINRMEMLFTINPRPHPSTYVNTNVESFSSLPIQIQDNDSYQEEIDVVTETDDVLPPSVENDDSNGEVDAFDDLRVDNSIQNPEHEFSESEDSDFDNPSVPLPPPEPPDEEFDFEKNLEMKFQL</sequence>
<feature type="region of interest" description="Disordered" evidence="1">
    <location>
        <begin position="316"/>
        <end position="374"/>
    </location>
</feature>
<protein>
    <recommendedName>
        <fullName evidence="3">Reverse transcriptase domain-containing protein</fullName>
    </recommendedName>
</protein>